<evidence type="ECO:0000313" key="3">
    <source>
        <dbReference type="EMBL" id="QYZ70520.1"/>
    </source>
</evidence>
<dbReference type="SUPFAM" id="SSF51182">
    <property type="entry name" value="RmlC-like cupins"/>
    <property type="match status" value="2"/>
</dbReference>
<keyword evidence="1" id="KW-0479">Metal-binding</keyword>
<keyword evidence="4" id="KW-1185">Reference proteome</keyword>
<dbReference type="Gene3D" id="2.60.120.10">
    <property type="entry name" value="Jelly Rolls"/>
    <property type="match status" value="2"/>
</dbReference>
<feature type="domain" description="Cupin type-2" evidence="2">
    <location>
        <begin position="212"/>
        <end position="282"/>
    </location>
</feature>
<dbReference type="Proteomes" id="UP000826300">
    <property type="component" value="Chromosome"/>
</dbReference>
<dbReference type="InterPro" id="IPR014710">
    <property type="entry name" value="RmlC-like_jellyroll"/>
</dbReference>
<dbReference type="KEGG" id="nsm:JO391_03075"/>
<dbReference type="RefSeq" id="WP_220662738.1">
    <property type="nucleotide sequence ID" value="NZ_CP069370.1"/>
</dbReference>
<dbReference type="PANTHER" id="PTHR35848:SF9">
    <property type="entry name" value="SLL1358 PROTEIN"/>
    <property type="match status" value="1"/>
</dbReference>
<dbReference type="AlphaFoldDB" id="A0A8G0ZW55"/>
<dbReference type="CDD" id="cd02224">
    <property type="entry name" value="cupin_SPO2919-like"/>
    <property type="match status" value="2"/>
</dbReference>
<evidence type="ECO:0000259" key="2">
    <source>
        <dbReference type="Pfam" id="PF07883"/>
    </source>
</evidence>
<organism evidence="3 4">
    <name type="scientific">Neotabrizicola shimadae</name>
    <dbReference type="NCBI Taxonomy" id="2807096"/>
    <lineage>
        <taxon>Bacteria</taxon>
        <taxon>Pseudomonadati</taxon>
        <taxon>Pseudomonadota</taxon>
        <taxon>Alphaproteobacteria</taxon>
        <taxon>Rhodobacterales</taxon>
        <taxon>Paracoccaceae</taxon>
        <taxon>Neotabrizicola</taxon>
    </lineage>
</organism>
<sequence>MIVDPTRAITHPEVEGVTTCHLSDAGGLTQFGAYLQVLAPGGVTSRRHWHESEDEFLYVLEGTVVAVDEEGEHPLHPGDAACWRHGEPNGHHVKNLSDAPARFLIVGSRAARDVCHYPDGGWKLVNSDTAWELLDSAGVRQRGGDLPAELLGLRPAWGKPWDGTRKPRYFARGSVPGETGSAGGEHGLPALGAYVAHPISDAGGLTQFGAFTETLMPGAQSSHRHWHAEEDEFLYVLEGEVTLVENDGPHILRPGGCACWPAGVANGHCLRNDGTAPVTYFVAGARLPEDEVTYPDVDLHYRRAAGWRHVTRKDGTPLPGWPKETNR</sequence>
<proteinExistence type="predicted"/>
<dbReference type="InterPro" id="IPR051610">
    <property type="entry name" value="GPI/OXD"/>
</dbReference>
<accession>A0A8G0ZW55</accession>
<name>A0A8G0ZW55_9RHOB</name>
<evidence type="ECO:0000256" key="1">
    <source>
        <dbReference type="ARBA" id="ARBA00022723"/>
    </source>
</evidence>
<dbReference type="Pfam" id="PF07883">
    <property type="entry name" value="Cupin_2"/>
    <property type="match status" value="2"/>
</dbReference>
<dbReference type="InterPro" id="IPR011051">
    <property type="entry name" value="RmlC_Cupin_sf"/>
</dbReference>
<protein>
    <submittedName>
        <fullName evidence="3">Cupin domain-containing protein</fullName>
    </submittedName>
</protein>
<reference evidence="3" key="1">
    <citation type="submission" date="2021-02" db="EMBL/GenBank/DDBJ databases">
        <title>Rhodobacter shimadae sp. nov., an aerobic anoxygenic phototrophic bacterium isolated from a hot spring.</title>
        <authorList>
            <person name="Muramatsu S."/>
            <person name="Haruta S."/>
            <person name="Hirose S."/>
            <person name="Hanada S."/>
        </authorList>
    </citation>
    <scope>NUCLEOTIDE SEQUENCE</scope>
    <source>
        <strain evidence="3">N10</strain>
    </source>
</reference>
<feature type="domain" description="Cupin type-2" evidence="2">
    <location>
        <begin position="35"/>
        <end position="106"/>
    </location>
</feature>
<evidence type="ECO:0000313" key="4">
    <source>
        <dbReference type="Proteomes" id="UP000826300"/>
    </source>
</evidence>
<dbReference type="InterPro" id="IPR013096">
    <property type="entry name" value="Cupin_2"/>
</dbReference>
<dbReference type="EMBL" id="CP069370">
    <property type="protein sequence ID" value="QYZ70520.1"/>
    <property type="molecule type" value="Genomic_DNA"/>
</dbReference>
<dbReference type="GO" id="GO:0046872">
    <property type="term" value="F:metal ion binding"/>
    <property type="evidence" value="ECO:0007669"/>
    <property type="project" value="UniProtKB-KW"/>
</dbReference>
<gene>
    <name evidence="3" type="ORF">JO391_03075</name>
</gene>
<dbReference type="PANTHER" id="PTHR35848">
    <property type="entry name" value="OXALATE-BINDING PROTEIN"/>
    <property type="match status" value="1"/>
</dbReference>